<dbReference type="EMBL" id="CAAALY010036724">
    <property type="protein sequence ID" value="VEL18369.1"/>
    <property type="molecule type" value="Genomic_DNA"/>
</dbReference>
<evidence type="ECO:0000313" key="3">
    <source>
        <dbReference type="Proteomes" id="UP000784294"/>
    </source>
</evidence>
<reference evidence="2" key="1">
    <citation type="submission" date="2018-11" db="EMBL/GenBank/DDBJ databases">
        <authorList>
            <consortium name="Pathogen Informatics"/>
        </authorList>
    </citation>
    <scope>NUCLEOTIDE SEQUENCE</scope>
</reference>
<comment type="caution">
    <text evidence="2">The sequence shown here is derived from an EMBL/GenBank/DDBJ whole genome shotgun (WGS) entry which is preliminary data.</text>
</comment>
<evidence type="ECO:0000256" key="1">
    <source>
        <dbReference type="SAM" id="MobiDB-lite"/>
    </source>
</evidence>
<feature type="region of interest" description="Disordered" evidence="1">
    <location>
        <begin position="198"/>
        <end position="261"/>
    </location>
</feature>
<keyword evidence="3" id="KW-1185">Reference proteome</keyword>
<proteinExistence type="predicted"/>
<sequence>MQASHNPLAPAASGIVINARLGFESLTPTNLVNASGLNASSLVPNSLSLPPLPSSTCATSSSSSPSLLTVPTTSVSSSNLIIPPHYVAKKPPAPRPPIMSVYDATESHSAALSKIDSCSETVPLREPNAVLDINRITTRAHTAYLCESSMELLVENEHPTAFDGGLKSEFISEPKLVMARDYGQSFVDNDSAELRKSNHLSKSARLETGIPAQFPMKLDSSQSPSGESPDRNRSLSGGATSGISIGSQSIAPPPMVPPRPT</sequence>
<feature type="compositionally biased region" description="Low complexity" evidence="1">
    <location>
        <begin position="234"/>
        <end position="250"/>
    </location>
</feature>
<evidence type="ECO:0000313" key="2">
    <source>
        <dbReference type="EMBL" id="VEL18369.1"/>
    </source>
</evidence>
<protein>
    <submittedName>
        <fullName evidence="2">Uncharacterized protein</fullName>
    </submittedName>
</protein>
<accession>A0A3S5BB99</accession>
<dbReference type="Proteomes" id="UP000784294">
    <property type="component" value="Unassembled WGS sequence"/>
</dbReference>
<dbReference type="AlphaFoldDB" id="A0A3S5BB99"/>
<name>A0A3S5BB99_9PLAT</name>
<feature type="compositionally biased region" description="Pro residues" evidence="1">
    <location>
        <begin position="251"/>
        <end position="261"/>
    </location>
</feature>
<organism evidence="2 3">
    <name type="scientific">Protopolystoma xenopodis</name>
    <dbReference type="NCBI Taxonomy" id="117903"/>
    <lineage>
        <taxon>Eukaryota</taxon>
        <taxon>Metazoa</taxon>
        <taxon>Spiralia</taxon>
        <taxon>Lophotrochozoa</taxon>
        <taxon>Platyhelminthes</taxon>
        <taxon>Monogenea</taxon>
        <taxon>Polyopisthocotylea</taxon>
        <taxon>Polystomatidea</taxon>
        <taxon>Polystomatidae</taxon>
        <taxon>Protopolystoma</taxon>
    </lineage>
</organism>
<gene>
    <name evidence="2" type="ORF">PXEA_LOCUS11809</name>
</gene>